<feature type="transmembrane region" description="Helical" evidence="1">
    <location>
        <begin position="118"/>
        <end position="140"/>
    </location>
</feature>
<protein>
    <submittedName>
        <fullName evidence="2">Uncharacterized protein</fullName>
    </submittedName>
</protein>
<keyword evidence="3" id="KW-1185">Reference proteome</keyword>
<keyword evidence="1" id="KW-0812">Transmembrane</keyword>
<sequence length="216" mass="23920">MMVVLTRAVVSNSNAVKQKFQLPGEISSLVMALLSLPIIAVFFIDRLRSARQRGATIASVTLLLTYLTSFMFIFILTVIIHIRADHSLGLCDATIITCEYQTLVQYMTASPPDNAPGLTLYVLCKSAGFMFLIERAYIISWPTSPRYKTPEYILSSTCIVVPYAVVAGVAMMNRVAYRTEGQVCIIGLKMFALLALTLVEVLAYVSPLRSSISQRY</sequence>
<evidence type="ECO:0000313" key="3">
    <source>
        <dbReference type="Proteomes" id="UP000073492"/>
    </source>
</evidence>
<comment type="caution">
    <text evidence="2">The sequence shown here is derived from an EMBL/GenBank/DDBJ whole genome shotgun (WGS) entry which is preliminary data.</text>
</comment>
<evidence type="ECO:0000256" key="1">
    <source>
        <dbReference type="SAM" id="Phobius"/>
    </source>
</evidence>
<dbReference type="OrthoDB" id="3641882at2759"/>
<dbReference type="Proteomes" id="UP000073492">
    <property type="component" value="Unassembled WGS sequence"/>
</dbReference>
<proteinExistence type="predicted"/>
<dbReference type="PANTHER" id="PTHR38848">
    <property type="entry name" value="G-PROTEIN COUPLED RECEPTORS FAMILY 3 PROFILE DOMAIN-CONTAINING PROTEIN"/>
    <property type="match status" value="1"/>
</dbReference>
<organism evidence="2 3">
    <name type="scientific">Pseudocercospora musae</name>
    <dbReference type="NCBI Taxonomy" id="113226"/>
    <lineage>
        <taxon>Eukaryota</taxon>
        <taxon>Fungi</taxon>
        <taxon>Dikarya</taxon>
        <taxon>Ascomycota</taxon>
        <taxon>Pezizomycotina</taxon>
        <taxon>Dothideomycetes</taxon>
        <taxon>Dothideomycetidae</taxon>
        <taxon>Mycosphaerellales</taxon>
        <taxon>Mycosphaerellaceae</taxon>
        <taxon>Pseudocercospora</taxon>
    </lineage>
</organism>
<reference evidence="2 3" key="1">
    <citation type="submission" date="2015-07" db="EMBL/GenBank/DDBJ databases">
        <title>Comparative genomics of the Sigatoka disease complex on banana suggests a link between parallel evolutionary changes in Pseudocercospora fijiensis and Pseudocercospora eumusae and increased virulence on the banana host.</title>
        <authorList>
            <person name="Chang T.-C."/>
            <person name="Salvucci A."/>
            <person name="Crous P.W."/>
            <person name="Stergiopoulos I."/>
        </authorList>
    </citation>
    <scope>NUCLEOTIDE SEQUENCE [LARGE SCALE GENOMIC DNA]</scope>
    <source>
        <strain evidence="2 3">CBS 116634</strain>
    </source>
</reference>
<dbReference type="AlphaFoldDB" id="A0A139IBX1"/>
<feature type="transmembrane region" description="Helical" evidence="1">
    <location>
        <begin position="185"/>
        <end position="205"/>
    </location>
</feature>
<feature type="transmembrane region" description="Helical" evidence="1">
    <location>
        <begin position="56"/>
        <end position="80"/>
    </location>
</feature>
<keyword evidence="1" id="KW-1133">Transmembrane helix</keyword>
<dbReference type="EMBL" id="LFZO01000159">
    <property type="protein sequence ID" value="KXT12247.1"/>
    <property type="molecule type" value="Genomic_DNA"/>
</dbReference>
<accession>A0A139IBX1</accession>
<feature type="transmembrane region" description="Helical" evidence="1">
    <location>
        <begin position="152"/>
        <end position="173"/>
    </location>
</feature>
<feature type="transmembrane region" description="Helical" evidence="1">
    <location>
        <begin position="25"/>
        <end position="44"/>
    </location>
</feature>
<keyword evidence="1" id="KW-0472">Membrane</keyword>
<dbReference type="PANTHER" id="PTHR38848:SF3">
    <property type="entry name" value="G-PROTEIN COUPLED RECEPTORS FAMILY 3 PROFILE DOMAIN-CONTAINING PROTEIN"/>
    <property type="match status" value="1"/>
</dbReference>
<name>A0A139IBX1_9PEZI</name>
<evidence type="ECO:0000313" key="2">
    <source>
        <dbReference type="EMBL" id="KXT12247.1"/>
    </source>
</evidence>
<gene>
    <name evidence="2" type="ORF">AC579_813</name>
</gene>